<dbReference type="OMA" id="WERIMIF"/>
<proteinExistence type="predicted"/>
<feature type="chain" id="PRO_5025511760" evidence="2">
    <location>
        <begin position="23"/>
        <end position="85"/>
    </location>
</feature>
<dbReference type="AlphaFoldDB" id="A0A672SHL2"/>
<feature type="compositionally biased region" description="Polar residues" evidence="1">
    <location>
        <begin position="74"/>
        <end position="85"/>
    </location>
</feature>
<evidence type="ECO:0000313" key="3">
    <source>
        <dbReference type="Ensembl" id="ENSSGRP00000101023.1"/>
    </source>
</evidence>
<protein>
    <submittedName>
        <fullName evidence="3">Uncharacterized protein</fullName>
    </submittedName>
</protein>
<evidence type="ECO:0000313" key="4">
    <source>
        <dbReference type="Proteomes" id="UP000472262"/>
    </source>
</evidence>
<feature type="region of interest" description="Disordered" evidence="1">
    <location>
        <begin position="45"/>
        <end position="85"/>
    </location>
</feature>
<keyword evidence="2" id="KW-0732">Signal</keyword>
<dbReference type="Ensembl" id="ENSSGRT00000107434.1">
    <property type="protein sequence ID" value="ENSSGRP00000101023.1"/>
    <property type="gene ID" value="ENSSGRG00000050246.1"/>
</dbReference>
<name>A0A672SHL2_SINGR</name>
<reference evidence="3" key="2">
    <citation type="submission" date="2025-09" db="UniProtKB">
        <authorList>
            <consortium name="Ensembl"/>
        </authorList>
    </citation>
    <scope>IDENTIFICATION</scope>
</reference>
<feature type="compositionally biased region" description="Basic and acidic residues" evidence="1">
    <location>
        <begin position="57"/>
        <end position="72"/>
    </location>
</feature>
<sequence>IPIWSVTCCHISLILMMRSAMSFTSTSLREKQIFSWDSTRLASSASLQTTVKPPTRSPEDTKVQTKDWDRRTLSSRSMSPLANPW</sequence>
<evidence type="ECO:0000256" key="2">
    <source>
        <dbReference type="SAM" id="SignalP"/>
    </source>
</evidence>
<feature type="signal peptide" evidence="2">
    <location>
        <begin position="1"/>
        <end position="22"/>
    </location>
</feature>
<dbReference type="InParanoid" id="A0A672SHL2"/>
<keyword evidence="4" id="KW-1185">Reference proteome</keyword>
<dbReference type="Proteomes" id="UP000472262">
    <property type="component" value="Unassembled WGS sequence"/>
</dbReference>
<accession>A0A672SHL2</accession>
<organism evidence="3 4">
    <name type="scientific">Sinocyclocheilus grahami</name>
    <name type="common">Dianchi golden-line fish</name>
    <name type="synonym">Barbus grahami</name>
    <dbReference type="NCBI Taxonomy" id="75366"/>
    <lineage>
        <taxon>Eukaryota</taxon>
        <taxon>Metazoa</taxon>
        <taxon>Chordata</taxon>
        <taxon>Craniata</taxon>
        <taxon>Vertebrata</taxon>
        <taxon>Euteleostomi</taxon>
        <taxon>Actinopterygii</taxon>
        <taxon>Neopterygii</taxon>
        <taxon>Teleostei</taxon>
        <taxon>Ostariophysi</taxon>
        <taxon>Cypriniformes</taxon>
        <taxon>Cyprinidae</taxon>
        <taxon>Cyprininae</taxon>
        <taxon>Sinocyclocheilus</taxon>
    </lineage>
</organism>
<evidence type="ECO:0000256" key="1">
    <source>
        <dbReference type="SAM" id="MobiDB-lite"/>
    </source>
</evidence>
<reference evidence="3" key="1">
    <citation type="submission" date="2025-08" db="UniProtKB">
        <authorList>
            <consortium name="Ensembl"/>
        </authorList>
    </citation>
    <scope>IDENTIFICATION</scope>
</reference>